<name>A0A844ZIY7_9SPHN</name>
<dbReference type="InterPro" id="IPR017438">
    <property type="entry name" value="ATP-NAD_kinase_N"/>
</dbReference>
<dbReference type="InterPro" id="IPR016064">
    <property type="entry name" value="NAD/diacylglycerol_kinase_sf"/>
</dbReference>
<gene>
    <name evidence="2" type="ORF">GRI38_12650</name>
</gene>
<reference evidence="2 3" key="1">
    <citation type="submission" date="2019-12" db="EMBL/GenBank/DDBJ databases">
        <title>Genomic-based taxomic classification of the family Erythrobacteraceae.</title>
        <authorList>
            <person name="Xu L."/>
        </authorList>
    </citation>
    <scope>NUCLEOTIDE SEQUENCE [LARGE SCALE GENOMIC DNA]</scope>
    <source>
        <strain evidence="2 3">MCCC 1A09962</strain>
    </source>
</reference>
<comment type="caution">
    <text evidence="2">The sequence shown here is derived from an EMBL/GenBank/DDBJ whole genome shotgun (WGS) entry which is preliminary data.</text>
</comment>
<protein>
    <submittedName>
        <fullName evidence="2">Diacylglycerol kinase</fullName>
    </submittedName>
</protein>
<dbReference type="InterPro" id="IPR001206">
    <property type="entry name" value="Diacylglycerol_kinase_cat_dom"/>
</dbReference>
<evidence type="ECO:0000259" key="1">
    <source>
        <dbReference type="Pfam" id="PF00781"/>
    </source>
</evidence>
<keyword evidence="2" id="KW-0418">Kinase</keyword>
<dbReference type="Gene3D" id="3.40.50.10330">
    <property type="entry name" value="Probable inorganic polyphosphate/atp-NAD kinase, domain 1"/>
    <property type="match status" value="1"/>
</dbReference>
<keyword evidence="3" id="KW-1185">Reference proteome</keyword>
<organism evidence="2 3">
    <name type="scientific">Parapontixanthobacter aurantiacus</name>
    <dbReference type="NCBI Taxonomy" id="1463599"/>
    <lineage>
        <taxon>Bacteria</taxon>
        <taxon>Pseudomonadati</taxon>
        <taxon>Pseudomonadota</taxon>
        <taxon>Alphaproteobacteria</taxon>
        <taxon>Sphingomonadales</taxon>
        <taxon>Erythrobacteraceae</taxon>
        <taxon>Parapontixanthobacter</taxon>
    </lineage>
</organism>
<evidence type="ECO:0000313" key="3">
    <source>
        <dbReference type="Proteomes" id="UP000433104"/>
    </source>
</evidence>
<dbReference type="GO" id="GO:0016301">
    <property type="term" value="F:kinase activity"/>
    <property type="evidence" value="ECO:0007669"/>
    <property type="project" value="UniProtKB-KW"/>
</dbReference>
<dbReference type="SUPFAM" id="SSF111331">
    <property type="entry name" value="NAD kinase/diacylglycerol kinase-like"/>
    <property type="match status" value="1"/>
</dbReference>
<keyword evidence="2" id="KW-0808">Transferase</keyword>
<accession>A0A844ZIY7</accession>
<feature type="domain" description="DAGKc" evidence="1">
    <location>
        <begin position="2"/>
        <end position="113"/>
    </location>
</feature>
<dbReference type="AlphaFoldDB" id="A0A844ZIY7"/>
<dbReference type="EMBL" id="WTYW01000004">
    <property type="protein sequence ID" value="MXO86877.1"/>
    <property type="molecule type" value="Genomic_DNA"/>
</dbReference>
<dbReference type="Proteomes" id="UP000433104">
    <property type="component" value="Unassembled WGS sequence"/>
</dbReference>
<proteinExistence type="predicted"/>
<evidence type="ECO:0000313" key="2">
    <source>
        <dbReference type="EMBL" id="MXO86877.1"/>
    </source>
</evidence>
<sequence>MVNETSGSHQEELIAELRTMLGEGNADAVNVIDCKADGQPSRGDLERAGVDHFVVHGGDGSLNYATRELEGWGGALLALPGGTANLLCHRLYDECDSRDIVQRYMNGQFEPCRIRCVRGSSVFGLSEVLAGPGAKWADVREDLRDNDFTDAASEAAEAIAESWGGPKILLRDPACGKEDGYAGVRLSPMPSGIRIQGYTADTVGDFLGQGLAILKHNFRDGPHDDLEPVAAITCASEDDSPIPLMVDGERFEGKSRERFSLATLDLDLLCPLA</sequence>
<dbReference type="Pfam" id="PF00781">
    <property type="entry name" value="DAGK_cat"/>
    <property type="match status" value="1"/>
</dbReference>
<dbReference type="OrthoDB" id="7199213at2"/>
<dbReference type="RefSeq" id="WP_160684707.1">
    <property type="nucleotide sequence ID" value="NZ_WTYW01000004.1"/>
</dbReference>